<feature type="compositionally biased region" description="Basic and acidic residues" evidence="1">
    <location>
        <begin position="114"/>
        <end position="139"/>
    </location>
</feature>
<feature type="region of interest" description="Disordered" evidence="1">
    <location>
        <begin position="90"/>
        <end position="143"/>
    </location>
</feature>
<keyword evidence="3" id="KW-1185">Reference proteome</keyword>
<evidence type="ECO:0000256" key="1">
    <source>
        <dbReference type="SAM" id="MobiDB-lite"/>
    </source>
</evidence>
<organism evidence="2 3">
    <name type="scientific">Botrytis porri</name>
    <dbReference type="NCBI Taxonomy" id="87229"/>
    <lineage>
        <taxon>Eukaryota</taxon>
        <taxon>Fungi</taxon>
        <taxon>Dikarya</taxon>
        <taxon>Ascomycota</taxon>
        <taxon>Pezizomycotina</taxon>
        <taxon>Leotiomycetes</taxon>
        <taxon>Helotiales</taxon>
        <taxon>Sclerotiniaceae</taxon>
        <taxon>Botrytis</taxon>
    </lineage>
</organism>
<gene>
    <name evidence="2" type="ORF">BPOR_0088g00120</name>
</gene>
<protein>
    <submittedName>
        <fullName evidence="2">Uncharacterized protein</fullName>
    </submittedName>
</protein>
<feature type="compositionally biased region" description="Polar residues" evidence="1">
    <location>
        <begin position="102"/>
        <end position="112"/>
    </location>
</feature>
<accession>A0A4Z1KZB1</accession>
<proteinExistence type="predicted"/>
<dbReference type="EMBL" id="PQXO01000088">
    <property type="protein sequence ID" value="TGO89902.1"/>
    <property type="molecule type" value="Genomic_DNA"/>
</dbReference>
<sequence length="170" mass="20166">MRRYTVEAIEAREPSGLFDGPRIMGLEESLKMKRVMEFGRRKWWKKVKDFKGKGWWREGKKIEWWLEAEKVEWVVVLKVQDIDLSERFMSSSQDESIEEKTSVGQEVRSSVGQGEKDCSQEKKDVNLDNVDEKKDTKEEETMEVEEAERRMRILVKRLYVEGNGDEEIEI</sequence>
<name>A0A4Z1KZB1_9HELO</name>
<comment type="caution">
    <text evidence="2">The sequence shown here is derived from an EMBL/GenBank/DDBJ whole genome shotgun (WGS) entry which is preliminary data.</text>
</comment>
<dbReference type="Proteomes" id="UP000297280">
    <property type="component" value="Unassembled WGS sequence"/>
</dbReference>
<reference evidence="2 3" key="1">
    <citation type="submission" date="2017-12" db="EMBL/GenBank/DDBJ databases">
        <title>Comparative genomics of Botrytis spp.</title>
        <authorList>
            <person name="Valero-Jimenez C.A."/>
            <person name="Tapia P."/>
            <person name="Veloso J."/>
            <person name="Silva-Moreno E."/>
            <person name="Staats M."/>
            <person name="Valdes J.H."/>
            <person name="Van Kan J.A.L."/>
        </authorList>
    </citation>
    <scope>NUCLEOTIDE SEQUENCE [LARGE SCALE GENOMIC DNA]</scope>
    <source>
        <strain evidence="2 3">MUCL3349</strain>
    </source>
</reference>
<evidence type="ECO:0000313" key="3">
    <source>
        <dbReference type="Proteomes" id="UP000297280"/>
    </source>
</evidence>
<evidence type="ECO:0000313" key="2">
    <source>
        <dbReference type="EMBL" id="TGO89902.1"/>
    </source>
</evidence>
<dbReference type="AlphaFoldDB" id="A0A4Z1KZB1"/>